<accession>A0A090VM61</accession>
<dbReference type="AlphaFoldDB" id="A0A090VM61"/>
<organism evidence="2 3">
    <name type="scientific">Algibacter lectus</name>
    <dbReference type="NCBI Taxonomy" id="221126"/>
    <lineage>
        <taxon>Bacteria</taxon>
        <taxon>Pseudomonadati</taxon>
        <taxon>Bacteroidota</taxon>
        <taxon>Flavobacteriia</taxon>
        <taxon>Flavobacteriales</taxon>
        <taxon>Flavobacteriaceae</taxon>
        <taxon>Algibacter</taxon>
    </lineage>
</organism>
<protein>
    <recommendedName>
        <fullName evidence="1">Glycosyltransferase subfamily 4-like N-terminal domain-containing protein</fullName>
    </recommendedName>
</protein>
<feature type="domain" description="Glycosyltransferase subfamily 4-like N-terminal" evidence="1">
    <location>
        <begin position="15"/>
        <end position="174"/>
    </location>
</feature>
<dbReference type="Gene3D" id="3.40.50.2000">
    <property type="entry name" value="Glycogen Phosphorylase B"/>
    <property type="match status" value="1"/>
</dbReference>
<dbReference type="SUPFAM" id="SSF53756">
    <property type="entry name" value="UDP-Glycosyltransferase/glycogen phosphorylase"/>
    <property type="match status" value="1"/>
</dbReference>
<gene>
    <name evidence="2" type="ORF">JCM19300_521</name>
</gene>
<dbReference type="RefSeq" id="WP_052415502.1">
    <property type="nucleotide sequence ID" value="NZ_BBNQ01000018.1"/>
</dbReference>
<dbReference type="Pfam" id="PF13439">
    <property type="entry name" value="Glyco_transf_4"/>
    <property type="match status" value="1"/>
</dbReference>
<reference evidence="2 3" key="1">
    <citation type="journal article" date="2014" name="Genome Announc.">
        <title>Draft Genome Sequences of Marine Flavobacterium Algibacter lectus Strains SS8 and NR4.</title>
        <authorList>
            <person name="Takatani N."/>
            <person name="Nakanishi M."/>
            <person name="Meirelles P."/>
            <person name="Mino S."/>
            <person name="Suda W."/>
            <person name="Oshima K."/>
            <person name="Hattori M."/>
            <person name="Ohkuma M."/>
            <person name="Hosokawa M."/>
            <person name="Miyashita K."/>
            <person name="Thompson F.L."/>
            <person name="Niwa A."/>
            <person name="Sawabe T."/>
            <person name="Sawabe T."/>
        </authorList>
    </citation>
    <scope>NUCLEOTIDE SEQUENCE [LARGE SCALE GENOMIC DNA]</scope>
    <source>
        <strain evidence="2 3">JCM 19300</strain>
    </source>
</reference>
<evidence type="ECO:0000313" key="3">
    <source>
        <dbReference type="Proteomes" id="UP000029644"/>
    </source>
</evidence>
<proteinExistence type="predicted"/>
<evidence type="ECO:0000259" key="1">
    <source>
        <dbReference type="Pfam" id="PF13439"/>
    </source>
</evidence>
<dbReference type="InterPro" id="IPR028098">
    <property type="entry name" value="Glyco_trans_4-like_N"/>
</dbReference>
<comment type="caution">
    <text evidence="2">The sequence shown here is derived from an EMBL/GenBank/DDBJ whole genome shotgun (WGS) entry which is preliminary data.</text>
</comment>
<evidence type="ECO:0000313" key="2">
    <source>
        <dbReference type="EMBL" id="GAL64384.1"/>
    </source>
</evidence>
<dbReference type="GO" id="GO:0016757">
    <property type="term" value="F:glycosyltransferase activity"/>
    <property type="evidence" value="ECO:0007669"/>
    <property type="project" value="UniProtKB-ARBA"/>
</dbReference>
<dbReference type="Proteomes" id="UP000029644">
    <property type="component" value="Unassembled WGS sequence"/>
</dbReference>
<sequence length="197" mass="21930">MKICHVISSIDKESGGTSTYMKLILEALDSDKIENHLLAFNSAENITINGSVKKTLIQKRKISSIYSSSFIKNLSKIDVELFHGNGMWEFPVHAMVKVSKKKNIPFVISSHGMLEPWALTQGEFKKKLALKLFQKNDLKAATCIHATAPMEVKTIRALGFTNPIAMIPNGVNLASFPDIIPVKPTSPKRILFLSRIH</sequence>
<dbReference type="EMBL" id="BBNQ01000018">
    <property type="protein sequence ID" value="GAL64384.1"/>
    <property type="molecule type" value="Genomic_DNA"/>
</dbReference>
<name>A0A090VM61_9FLAO</name>